<keyword evidence="11" id="KW-1015">Disulfide bond</keyword>
<comment type="subunit">
    <text evidence="3">Homodimer; disulfide-linked.</text>
</comment>
<sequence>MASHCLRAGMRLSKKLCGFLVLFVPLCLLCFHIYTKPASVVNVWNREVPKGLLDQTVFQPSEKLSHIPFKWKDEVLQLLPKNSCKCEAEATLNIPFRQELFGKPYAVDFASAVSVSQLNETKRRRDEEYKKFKMRHHNPTDVLIIAKANSPLEYPTQGVEVRPLKTVIIPGLSLQDFLKKVYKVSLSANKGTFNIAAEVEGVTVKGAGEERITLSSPNMDNLNRQLQFVSYTNTIFHPNTADIVQFQSDEHLATFHIKIRHPTVPKMYDTGSSNTKYNISALVTIATKTFLRYDKLQNLIDSIRKFYPTVTIIIADDSENPQKVEGPFIEHYIMPFGKGWFAGRNLAISQVTTKYVLWVDDDFIFSPRTKIERMVDVLERTTLDLVGGAVREITGYYTTYRQKISVFPGGKEGDCLMTRQGYHHTINGFPNCVVTDGVVNFFLARTDKILQAGFDPRLSRIGHLEFFIDGLGILHVGSCDDVIVDHASKIQLPWSKTETDKEYAKFRYPKSSDNSMVLRHILFYFKNRFKCMTGN</sequence>
<dbReference type="SUPFAM" id="SSF53448">
    <property type="entry name" value="Nucleotide-diphospho-sugar transferases"/>
    <property type="match status" value="1"/>
</dbReference>
<dbReference type="Gene3D" id="3.90.550.10">
    <property type="entry name" value="Spore Coat Polysaccharide Biosynthesis Protein SpsA, Chain A"/>
    <property type="match status" value="1"/>
</dbReference>
<comment type="caution">
    <text evidence="14">The sequence shown here is derived from an EMBL/GenBank/DDBJ whole genome shotgun (WGS) entry which is preliminary data.</text>
</comment>
<evidence type="ECO:0000256" key="7">
    <source>
        <dbReference type="ARBA" id="ARBA00022968"/>
    </source>
</evidence>
<evidence type="ECO:0000256" key="3">
    <source>
        <dbReference type="ARBA" id="ARBA00011748"/>
    </source>
</evidence>
<name>A0A8T2KAX0_9PIPI</name>
<dbReference type="InterPro" id="IPR029044">
    <property type="entry name" value="Nucleotide-diphossugar_trans"/>
</dbReference>
<keyword evidence="5 12" id="KW-0808">Transferase</keyword>
<keyword evidence="7" id="KW-0735">Signal-anchor</keyword>
<dbReference type="PANTHER" id="PTHR15046:SF1">
    <property type="entry name" value="BETA-1,4 N-ACETYLGALACTOSAMINYLTRANSFERASE 1"/>
    <property type="match status" value="1"/>
</dbReference>
<dbReference type="Proteomes" id="UP000812440">
    <property type="component" value="Chromosome 2"/>
</dbReference>
<evidence type="ECO:0000256" key="4">
    <source>
        <dbReference type="ARBA" id="ARBA00022676"/>
    </source>
</evidence>
<evidence type="ECO:0000256" key="11">
    <source>
        <dbReference type="ARBA" id="ARBA00023157"/>
    </source>
</evidence>
<dbReference type="FunFam" id="3.90.550.10:FF:000076">
    <property type="entry name" value="Beta-1,4 N-acetylgalactosaminyltransferase"/>
    <property type="match status" value="1"/>
</dbReference>
<dbReference type="GO" id="GO:0000139">
    <property type="term" value="C:Golgi membrane"/>
    <property type="evidence" value="ECO:0007669"/>
    <property type="project" value="UniProtKB-SubCell"/>
</dbReference>
<dbReference type="EMBL" id="JAACNH010000002">
    <property type="protein sequence ID" value="KAG8452547.1"/>
    <property type="molecule type" value="Genomic_DNA"/>
</dbReference>
<accession>A0A8T2KAX0</accession>
<evidence type="ECO:0000256" key="1">
    <source>
        <dbReference type="ARBA" id="ARBA00004323"/>
    </source>
</evidence>
<evidence type="ECO:0000313" key="14">
    <source>
        <dbReference type="EMBL" id="KAG8452547.1"/>
    </source>
</evidence>
<dbReference type="PIRSF" id="PIRSF000474">
    <property type="entry name" value="GM2_GD2_synthase"/>
    <property type="match status" value="1"/>
</dbReference>
<evidence type="ECO:0000256" key="5">
    <source>
        <dbReference type="ARBA" id="ARBA00022679"/>
    </source>
</evidence>
<evidence type="ECO:0000313" key="15">
    <source>
        <dbReference type="Proteomes" id="UP000812440"/>
    </source>
</evidence>
<comment type="subcellular location">
    <subcellularLocation>
        <location evidence="1">Golgi apparatus membrane</location>
        <topology evidence="1">Single-pass type II membrane protein</topology>
    </subcellularLocation>
</comment>
<evidence type="ECO:0000256" key="12">
    <source>
        <dbReference type="PIRNR" id="PIRNR000474"/>
    </source>
</evidence>
<gene>
    <name evidence="14" type="ORF">GDO86_004365</name>
</gene>
<evidence type="ECO:0000256" key="8">
    <source>
        <dbReference type="ARBA" id="ARBA00022989"/>
    </source>
</evidence>
<dbReference type="InterPro" id="IPR011143">
    <property type="entry name" value="GM2_synthase"/>
</dbReference>
<organism evidence="14 15">
    <name type="scientific">Hymenochirus boettgeri</name>
    <name type="common">Congo dwarf clawed frog</name>
    <dbReference type="NCBI Taxonomy" id="247094"/>
    <lineage>
        <taxon>Eukaryota</taxon>
        <taxon>Metazoa</taxon>
        <taxon>Chordata</taxon>
        <taxon>Craniata</taxon>
        <taxon>Vertebrata</taxon>
        <taxon>Euteleostomi</taxon>
        <taxon>Amphibia</taxon>
        <taxon>Batrachia</taxon>
        <taxon>Anura</taxon>
        <taxon>Pipoidea</taxon>
        <taxon>Pipidae</taxon>
        <taxon>Pipinae</taxon>
        <taxon>Hymenochirus</taxon>
    </lineage>
</organism>
<dbReference type="PANTHER" id="PTHR15046">
    <property type="entry name" value="GLYCO_TRANS_2-LIKE DOMAIN-CONTAINING PROTEIN"/>
    <property type="match status" value="1"/>
</dbReference>
<reference evidence="14" key="1">
    <citation type="thesis" date="2020" institute="ProQuest LLC" country="789 East Eisenhower Parkway, Ann Arbor, MI, USA">
        <title>Comparative Genomics and Chromosome Evolution.</title>
        <authorList>
            <person name="Mudd A.B."/>
        </authorList>
    </citation>
    <scope>NUCLEOTIDE SEQUENCE</scope>
    <source>
        <strain evidence="14">Female2</strain>
        <tissue evidence="14">Blood</tissue>
    </source>
</reference>
<dbReference type="CDD" id="cd00761">
    <property type="entry name" value="Glyco_tranf_GTA_type"/>
    <property type="match status" value="1"/>
</dbReference>
<protein>
    <recommendedName>
        <fullName evidence="12">Beta-1,4 N-acetylgalactosaminyltransferase</fullName>
    </recommendedName>
</protein>
<dbReference type="InterPro" id="IPR001173">
    <property type="entry name" value="Glyco_trans_2-like"/>
</dbReference>
<dbReference type="GO" id="GO:0008376">
    <property type="term" value="F:acetylgalactosaminyltransferase activity"/>
    <property type="evidence" value="ECO:0007669"/>
    <property type="project" value="TreeGrafter"/>
</dbReference>
<keyword evidence="10 12" id="KW-0472">Membrane</keyword>
<keyword evidence="8" id="KW-1133">Transmembrane helix</keyword>
<dbReference type="Pfam" id="PF00535">
    <property type="entry name" value="Glycos_transf_2"/>
    <property type="match status" value="1"/>
</dbReference>
<dbReference type="OrthoDB" id="2139606at2759"/>
<dbReference type="GO" id="GO:0001574">
    <property type="term" value="P:ganglioside biosynthetic process"/>
    <property type="evidence" value="ECO:0007669"/>
    <property type="project" value="TreeGrafter"/>
</dbReference>
<evidence type="ECO:0000259" key="13">
    <source>
        <dbReference type="Pfam" id="PF00535"/>
    </source>
</evidence>
<proteinExistence type="inferred from homology"/>
<evidence type="ECO:0000256" key="2">
    <source>
        <dbReference type="ARBA" id="ARBA00006739"/>
    </source>
</evidence>
<keyword evidence="4 12" id="KW-0328">Glycosyltransferase</keyword>
<evidence type="ECO:0000256" key="10">
    <source>
        <dbReference type="ARBA" id="ARBA00023136"/>
    </source>
</evidence>
<dbReference type="AlphaFoldDB" id="A0A8T2KAX0"/>
<evidence type="ECO:0000256" key="9">
    <source>
        <dbReference type="ARBA" id="ARBA00023034"/>
    </source>
</evidence>
<keyword evidence="15" id="KW-1185">Reference proteome</keyword>
<evidence type="ECO:0000256" key="6">
    <source>
        <dbReference type="ARBA" id="ARBA00022692"/>
    </source>
</evidence>
<keyword evidence="6" id="KW-0812">Transmembrane</keyword>
<feature type="domain" description="Glycosyltransferase 2-like" evidence="13">
    <location>
        <begin position="285"/>
        <end position="406"/>
    </location>
</feature>
<keyword evidence="9 12" id="KW-0333">Golgi apparatus</keyword>
<comment type="similarity">
    <text evidence="2 12">Belongs to the glycosyltransferase 2 family.</text>
</comment>